<organism evidence="5 6">
    <name type="scientific">Macrosiphum euphorbiae</name>
    <name type="common">potato aphid</name>
    <dbReference type="NCBI Taxonomy" id="13131"/>
    <lineage>
        <taxon>Eukaryota</taxon>
        <taxon>Metazoa</taxon>
        <taxon>Ecdysozoa</taxon>
        <taxon>Arthropoda</taxon>
        <taxon>Hexapoda</taxon>
        <taxon>Insecta</taxon>
        <taxon>Pterygota</taxon>
        <taxon>Neoptera</taxon>
        <taxon>Paraneoptera</taxon>
        <taxon>Hemiptera</taxon>
        <taxon>Sternorrhyncha</taxon>
        <taxon>Aphidomorpha</taxon>
        <taxon>Aphidoidea</taxon>
        <taxon>Aphididae</taxon>
        <taxon>Macrosiphini</taxon>
        <taxon>Macrosiphum</taxon>
    </lineage>
</organism>
<evidence type="ECO:0000256" key="2">
    <source>
        <dbReference type="ARBA" id="ARBA00022737"/>
    </source>
</evidence>
<dbReference type="PROSITE" id="PS50097">
    <property type="entry name" value="BTB"/>
    <property type="match status" value="1"/>
</dbReference>
<name>A0AAV0VKE8_9HEMI</name>
<keyword evidence="1" id="KW-0880">Kelch repeat</keyword>
<dbReference type="PANTHER" id="PTHR24412">
    <property type="entry name" value="KELCH PROTEIN"/>
    <property type="match status" value="1"/>
</dbReference>
<keyword evidence="2" id="KW-0677">Repeat</keyword>
<accession>A0AAV0VKE8</accession>
<dbReference type="PANTHER" id="PTHR24412:SF466">
    <property type="entry name" value="RING CANAL KELCH PROTEIN"/>
    <property type="match status" value="1"/>
</dbReference>
<dbReference type="SMART" id="SM00225">
    <property type="entry name" value="BTB"/>
    <property type="match status" value="1"/>
</dbReference>
<evidence type="ECO:0000313" key="5">
    <source>
        <dbReference type="EMBL" id="CAI6343256.1"/>
    </source>
</evidence>
<protein>
    <recommendedName>
        <fullName evidence="4">BTB domain-containing protein</fullName>
    </recommendedName>
</protein>
<dbReference type="Pfam" id="PF07707">
    <property type="entry name" value="BACK"/>
    <property type="match status" value="1"/>
</dbReference>
<sequence length="252" mass="28934">MEAKQTLCGTCDQKPILKFNGCEPTKLRNSSHVVGVFEVLQSLRKEGVLCDIRIETDDGTIILGHKVVLVSVCPYFRSMFTRFEESKKELIHIKELDSTTFQSLIDYIYNGEIVITVENIHTLLPAANFLQLDFVIGGCVEFLQKQIIPSNCLGIKAFADMHNCMELLAYSEAYIKKHFVEVIKYDEFLSLSSEEVIKLISGNDLTVSLEEKVKITYLKCYIFMYLSQYSLSLFHKTFGVRKDNRMVHKKLF</sequence>
<dbReference type="SMART" id="SM00875">
    <property type="entry name" value="BACK"/>
    <property type="match status" value="1"/>
</dbReference>
<keyword evidence="6" id="KW-1185">Reference proteome</keyword>
<evidence type="ECO:0000259" key="4">
    <source>
        <dbReference type="PROSITE" id="PS50097"/>
    </source>
</evidence>
<dbReference type="EMBL" id="CARXXK010000001">
    <property type="protein sequence ID" value="CAI6343256.1"/>
    <property type="molecule type" value="Genomic_DNA"/>
</dbReference>
<dbReference type="AlphaFoldDB" id="A0AAV0VKE8"/>
<dbReference type="InterPro" id="IPR000210">
    <property type="entry name" value="BTB/POZ_dom"/>
</dbReference>
<gene>
    <name evidence="5" type="ORF">MEUPH1_LOCUS545</name>
</gene>
<comment type="caution">
    <text evidence="5">The sequence shown here is derived from an EMBL/GenBank/DDBJ whole genome shotgun (WGS) entry which is preliminary data.</text>
</comment>
<evidence type="ECO:0000313" key="6">
    <source>
        <dbReference type="Proteomes" id="UP001160148"/>
    </source>
</evidence>
<dbReference type="Proteomes" id="UP001160148">
    <property type="component" value="Unassembled WGS sequence"/>
</dbReference>
<dbReference type="SUPFAM" id="SSF54695">
    <property type="entry name" value="POZ domain"/>
    <property type="match status" value="1"/>
</dbReference>
<dbReference type="Pfam" id="PF00651">
    <property type="entry name" value="BTB"/>
    <property type="match status" value="1"/>
</dbReference>
<feature type="domain" description="BTB" evidence="4">
    <location>
        <begin position="50"/>
        <end position="117"/>
    </location>
</feature>
<reference evidence="5 6" key="1">
    <citation type="submission" date="2023-01" db="EMBL/GenBank/DDBJ databases">
        <authorList>
            <person name="Whitehead M."/>
        </authorList>
    </citation>
    <scope>NUCLEOTIDE SEQUENCE [LARGE SCALE GENOMIC DNA]</scope>
</reference>
<evidence type="ECO:0000256" key="3">
    <source>
        <dbReference type="ARBA" id="ARBA00023203"/>
    </source>
</evidence>
<dbReference type="InterPro" id="IPR011333">
    <property type="entry name" value="SKP1/BTB/POZ_sf"/>
</dbReference>
<dbReference type="InterPro" id="IPR011705">
    <property type="entry name" value="BACK"/>
</dbReference>
<keyword evidence="3" id="KW-0009">Actin-binding</keyword>
<evidence type="ECO:0000256" key="1">
    <source>
        <dbReference type="ARBA" id="ARBA00022441"/>
    </source>
</evidence>
<dbReference type="Gene3D" id="1.25.40.420">
    <property type="match status" value="1"/>
</dbReference>
<dbReference type="Gene3D" id="3.30.710.10">
    <property type="entry name" value="Potassium Channel Kv1.1, Chain A"/>
    <property type="match status" value="1"/>
</dbReference>
<proteinExistence type="predicted"/>